<evidence type="ECO:0000313" key="1">
    <source>
        <dbReference type="EMBL" id="GBP23051.1"/>
    </source>
</evidence>
<protein>
    <submittedName>
        <fullName evidence="1">Uncharacterized protein</fullName>
    </submittedName>
</protein>
<sequence>MRSKWSGSKTGMFFSALPSNINFLSDSRSCCNTIEIEKRCSPVSVEAKNKGSFISHSCLFVVCVERFSLMRHNLSLYFDFKLRRFDVELARWRGAGRGAPKTERQLE</sequence>
<evidence type="ECO:0000313" key="2">
    <source>
        <dbReference type="Proteomes" id="UP000299102"/>
    </source>
</evidence>
<keyword evidence="2" id="KW-1185">Reference proteome</keyword>
<name>A0A4C1U9L0_EUMVA</name>
<organism evidence="1 2">
    <name type="scientific">Eumeta variegata</name>
    <name type="common">Bagworm moth</name>
    <name type="synonym">Eumeta japonica</name>
    <dbReference type="NCBI Taxonomy" id="151549"/>
    <lineage>
        <taxon>Eukaryota</taxon>
        <taxon>Metazoa</taxon>
        <taxon>Ecdysozoa</taxon>
        <taxon>Arthropoda</taxon>
        <taxon>Hexapoda</taxon>
        <taxon>Insecta</taxon>
        <taxon>Pterygota</taxon>
        <taxon>Neoptera</taxon>
        <taxon>Endopterygota</taxon>
        <taxon>Lepidoptera</taxon>
        <taxon>Glossata</taxon>
        <taxon>Ditrysia</taxon>
        <taxon>Tineoidea</taxon>
        <taxon>Psychidae</taxon>
        <taxon>Oiketicinae</taxon>
        <taxon>Eumeta</taxon>
    </lineage>
</organism>
<reference evidence="1 2" key="1">
    <citation type="journal article" date="2019" name="Commun. Biol.">
        <title>The bagworm genome reveals a unique fibroin gene that provides high tensile strength.</title>
        <authorList>
            <person name="Kono N."/>
            <person name="Nakamura H."/>
            <person name="Ohtoshi R."/>
            <person name="Tomita M."/>
            <person name="Numata K."/>
            <person name="Arakawa K."/>
        </authorList>
    </citation>
    <scope>NUCLEOTIDE SEQUENCE [LARGE SCALE GENOMIC DNA]</scope>
</reference>
<comment type="caution">
    <text evidence="1">The sequence shown here is derived from an EMBL/GenBank/DDBJ whole genome shotgun (WGS) entry which is preliminary data.</text>
</comment>
<gene>
    <name evidence="1" type="ORF">EVAR_15726_1</name>
</gene>
<dbReference type="AlphaFoldDB" id="A0A4C1U9L0"/>
<dbReference type="Proteomes" id="UP000299102">
    <property type="component" value="Unassembled WGS sequence"/>
</dbReference>
<accession>A0A4C1U9L0</accession>
<dbReference type="EMBL" id="BGZK01000146">
    <property type="protein sequence ID" value="GBP23051.1"/>
    <property type="molecule type" value="Genomic_DNA"/>
</dbReference>
<proteinExistence type="predicted"/>